<dbReference type="GO" id="GO:0042597">
    <property type="term" value="C:periplasmic space"/>
    <property type="evidence" value="ECO:0007669"/>
    <property type="project" value="UniProtKB-SubCell"/>
</dbReference>
<dbReference type="Proteomes" id="UP000445000">
    <property type="component" value="Unassembled WGS sequence"/>
</dbReference>
<dbReference type="CDD" id="cd14747">
    <property type="entry name" value="PBP2_MalE"/>
    <property type="match status" value="1"/>
</dbReference>
<organism evidence="5 6">
    <name type="scientific">Steroidobacter agaridevorans</name>
    <dbReference type="NCBI Taxonomy" id="2695856"/>
    <lineage>
        <taxon>Bacteria</taxon>
        <taxon>Pseudomonadati</taxon>
        <taxon>Pseudomonadota</taxon>
        <taxon>Gammaproteobacteria</taxon>
        <taxon>Steroidobacterales</taxon>
        <taxon>Steroidobacteraceae</taxon>
        <taxon>Steroidobacter</taxon>
    </lineage>
</organism>
<evidence type="ECO:0000256" key="4">
    <source>
        <dbReference type="ARBA" id="ARBA00022729"/>
    </source>
</evidence>
<dbReference type="Gene3D" id="3.40.190.10">
    <property type="entry name" value="Periplasmic binding protein-like II"/>
    <property type="match status" value="2"/>
</dbReference>
<keyword evidence="4" id="KW-0732">Signal</keyword>
<dbReference type="PANTHER" id="PTHR43649:SF34">
    <property type="entry name" value="ABC TRANSPORTER PERIPLASMIC-BINDING PROTEIN YCJN-RELATED"/>
    <property type="match status" value="1"/>
</dbReference>
<evidence type="ECO:0000313" key="5">
    <source>
        <dbReference type="EMBL" id="GFE83263.1"/>
    </source>
</evidence>
<proteinExistence type="inferred from homology"/>
<dbReference type="EMBL" id="BLJN01000006">
    <property type="protein sequence ID" value="GFE83263.1"/>
    <property type="molecule type" value="Genomic_DNA"/>
</dbReference>
<reference evidence="6" key="1">
    <citation type="submission" date="2020-01" db="EMBL/GenBank/DDBJ databases">
        <title>'Steroidobacter agaridevorans' sp. nov., agar-degrading bacteria isolated from rhizosphere soils.</title>
        <authorList>
            <person name="Ikenaga M."/>
            <person name="Kataoka M."/>
            <person name="Murouchi A."/>
            <person name="Katsuragi S."/>
            <person name="Sakai M."/>
        </authorList>
    </citation>
    <scope>NUCLEOTIDE SEQUENCE [LARGE SCALE GENOMIC DNA]</scope>
    <source>
        <strain evidence="6">YU21-B</strain>
    </source>
</reference>
<dbReference type="InterPro" id="IPR050490">
    <property type="entry name" value="Bact_solute-bd_prot1"/>
</dbReference>
<comment type="caution">
    <text evidence="5">The sequence shown here is derived from an EMBL/GenBank/DDBJ whole genome shotgun (WGS) entry which is preliminary data.</text>
</comment>
<dbReference type="Pfam" id="PF13416">
    <property type="entry name" value="SBP_bac_8"/>
    <property type="match status" value="1"/>
</dbReference>
<protein>
    <submittedName>
        <fullName evidence="5">Sugar ABC transporter substrate-binding protein</fullName>
    </submittedName>
</protein>
<comment type="similarity">
    <text evidence="2">Belongs to the bacterial solute-binding protein 1 family.</text>
</comment>
<comment type="subcellular location">
    <subcellularLocation>
        <location evidence="1">Periplasm</location>
    </subcellularLocation>
</comment>
<sequence>MASMPFAAGMNRREAIAALSGAALALAGCGRASDKKELTFWGAGREGDIAGELIRGFEQEHPEIRVNVQKMPFTVAHEKLLTAYAGDTLPDLCQLGNTWIPEFAALDALEPLDGYVAASKEVQLDDYFDGILASNRIDETLFGIPWYVDTRLLYYRRDLLRQAGFNEPPQTWDQWSEMLGAIKQLVGPDRYSVLLPVNEFEPLLVLGLQLPAELLREDGRYGNFRSEDFRKALSFYASLFDRGWAPRMTNTQISNVWDEFGRGFFSFYISGPWNIAEFKRRLPPAVQNEWMTATMPGPDGPGLSSAGGSSLVVFKASQAKPEAWLLAEYLSRPSTQQRFYDLTGDMPSRRSSWQMPALVESPYARAFLEQLDRVRSPPKVPEWERIATEMRLAGERVVQRVQTIDEAVVALDRKTDEILAKRRWMLERNTLPGAT</sequence>
<dbReference type="SUPFAM" id="SSF53850">
    <property type="entry name" value="Periplasmic binding protein-like II"/>
    <property type="match status" value="1"/>
</dbReference>
<keyword evidence="3" id="KW-0813">Transport</keyword>
<evidence type="ECO:0000313" key="6">
    <source>
        <dbReference type="Proteomes" id="UP000445000"/>
    </source>
</evidence>
<dbReference type="InterPro" id="IPR006059">
    <property type="entry name" value="SBP"/>
</dbReference>
<name>A0A829YKA4_9GAMM</name>
<keyword evidence="6" id="KW-1185">Reference proteome</keyword>
<evidence type="ECO:0000256" key="3">
    <source>
        <dbReference type="ARBA" id="ARBA00022448"/>
    </source>
</evidence>
<accession>A0A829YKA4</accession>
<dbReference type="PANTHER" id="PTHR43649">
    <property type="entry name" value="ARABINOSE-BINDING PROTEIN-RELATED"/>
    <property type="match status" value="1"/>
</dbReference>
<evidence type="ECO:0000256" key="2">
    <source>
        <dbReference type="ARBA" id="ARBA00008520"/>
    </source>
</evidence>
<gene>
    <name evidence="5" type="primary">malE</name>
    <name evidence="5" type="ORF">GCM10011487_52630</name>
</gene>
<dbReference type="AlphaFoldDB" id="A0A829YKA4"/>
<evidence type="ECO:0000256" key="1">
    <source>
        <dbReference type="ARBA" id="ARBA00004418"/>
    </source>
</evidence>